<dbReference type="GO" id="GO:0140359">
    <property type="term" value="F:ABC-type transporter activity"/>
    <property type="evidence" value="ECO:0007669"/>
    <property type="project" value="InterPro"/>
</dbReference>
<dbReference type="InterPro" id="IPR013525">
    <property type="entry name" value="ABC2_TM"/>
</dbReference>
<protein>
    <recommendedName>
        <fullName evidence="7">ABC-2 type transporter transmembrane domain-containing protein</fullName>
    </recommendedName>
</protein>
<dbReference type="Gene3D" id="3.40.1710.10">
    <property type="entry name" value="abc type-2 transporter like domain"/>
    <property type="match status" value="1"/>
</dbReference>
<keyword evidence="4 6" id="KW-1133">Transmembrane helix</keyword>
<dbReference type="EMBL" id="NMQW01000012">
    <property type="protein sequence ID" value="OXM86770.1"/>
    <property type="molecule type" value="Genomic_DNA"/>
</dbReference>
<evidence type="ECO:0000256" key="6">
    <source>
        <dbReference type="SAM" id="Phobius"/>
    </source>
</evidence>
<name>A0A229UTT8_9BACL</name>
<dbReference type="OrthoDB" id="10253at2"/>
<comment type="caution">
    <text evidence="8">The sequence shown here is derived from an EMBL/GenBank/DDBJ whole genome shotgun (WGS) entry which is preliminary data.</text>
</comment>
<dbReference type="AlphaFoldDB" id="A0A229UTT8"/>
<feature type="transmembrane region" description="Helical" evidence="6">
    <location>
        <begin position="263"/>
        <end position="282"/>
    </location>
</feature>
<evidence type="ECO:0000256" key="3">
    <source>
        <dbReference type="ARBA" id="ARBA00022692"/>
    </source>
</evidence>
<accession>A0A229UTT8</accession>
<comment type="subcellular location">
    <subcellularLocation>
        <location evidence="1">Cell membrane</location>
        <topology evidence="1">Multi-pass membrane protein</topology>
    </subcellularLocation>
</comment>
<proteinExistence type="predicted"/>
<keyword evidence="3 6" id="KW-0812">Transmembrane</keyword>
<evidence type="ECO:0000256" key="4">
    <source>
        <dbReference type="ARBA" id="ARBA00022989"/>
    </source>
</evidence>
<dbReference type="Pfam" id="PF12698">
    <property type="entry name" value="ABC2_membrane_3"/>
    <property type="match status" value="1"/>
</dbReference>
<organism evidence="8 9">
    <name type="scientific">Paenibacillus rigui</name>
    <dbReference type="NCBI Taxonomy" id="554312"/>
    <lineage>
        <taxon>Bacteria</taxon>
        <taxon>Bacillati</taxon>
        <taxon>Bacillota</taxon>
        <taxon>Bacilli</taxon>
        <taxon>Bacillales</taxon>
        <taxon>Paenibacillaceae</taxon>
        <taxon>Paenibacillus</taxon>
    </lineage>
</organism>
<keyword evidence="9" id="KW-1185">Reference proteome</keyword>
<feature type="transmembrane region" description="Helical" evidence="6">
    <location>
        <begin position="348"/>
        <end position="367"/>
    </location>
</feature>
<dbReference type="Proteomes" id="UP000215509">
    <property type="component" value="Unassembled WGS sequence"/>
</dbReference>
<evidence type="ECO:0000259" key="7">
    <source>
        <dbReference type="Pfam" id="PF12698"/>
    </source>
</evidence>
<keyword evidence="5 6" id="KW-0472">Membrane</keyword>
<dbReference type="GO" id="GO:0005886">
    <property type="term" value="C:plasma membrane"/>
    <property type="evidence" value="ECO:0007669"/>
    <property type="project" value="UniProtKB-SubCell"/>
</dbReference>
<feature type="transmembrane region" description="Helical" evidence="6">
    <location>
        <begin position="12"/>
        <end position="35"/>
    </location>
</feature>
<sequence>MRSQLDEWRYALTSKFIPAILIAPLLVAALFGYMFQNSQINEAPIAVVDEDNSLYSRQFTDKMNASQYMHVTDVFYQAVQPDTLLANEKYMAVIYLPRGMEQLRFQGKQVNIGVLIDNSMPSAVGNLRNGIQELITIENTTLSVGKLKALGMSDEAAAGTASPLSMQQRLLYNPTSDFIAFMVIGFVNVVALGITAIGAASIVPRLRVEGRLSEELKHPLGLWLRVVPYAVISAISLMLAFGLLKQLGGLRFAGSPAAFMVPLLLYTITVCLMGMLVGWTAAEPSKVTLRTYAIVYPSFMLSGVQVATVIFPAPIQAVSNLLPLTWLFKFIRGIGYRGGSLRYFTGELGVFVGMIGVLSVGIGLMMLREYRKLNEKSEMKELVAGA</sequence>
<keyword evidence="2" id="KW-1003">Cell membrane</keyword>
<feature type="transmembrane region" description="Helical" evidence="6">
    <location>
        <begin position="222"/>
        <end position="243"/>
    </location>
</feature>
<feature type="domain" description="ABC-2 type transporter transmembrane" evidence="7">
    <location>
        <begin position="16"/>
        <end position="358"/>
    </location>
</feature>
<reference evidence="8 9" key="1">
    <citation type="submission" date="2017-07" db="EMBL/GenBank/DDBJ databases">
        <title>Genome sequencing and assembly of Paenibacillus rigui.</title>
        <authorList>
            <person name="Mayilraj S."/>
        </authorList>
    </citation>
    <scope>NUCLEOTIDE SEQUENCE [LARGE SCALE GENOMIC DNA]</scope>
    <source>
        <strain evidence="8 9">JCM 16352</strain>
    </source>
</reference>
<evidence type="ECO:0000256" key="5">
    <source>
        <dbReference type="ARBA" id="ARBA00023136"/>
    </source>
</evidence>
<feature type="transmembrane region" description="Helical" evidence="6">
    <location>
        <begin position="178"/>
        <end position="202"/>
    </location>
</feature>
<evidence type="ECO:0000313" key="9">
    <source>
        <dbReference type="Proteomes" id="UP000215509"/>
    </source>
</evidence>
<evidence type="ECO:0000256" key="1">
    <source>
        <dbReference type="ARBA" id="ARBA00004651"/>
    </source>
</evidence>
<evidence type="ECO:0000256" key="2">
    <source>
        <dbReference type="ARBA" id="ARBA00022475"/>
    </source>
</evidence>
<dbReference type="PANTHER" id="PTHR30294:SF29">
    <property type="entry name" value="MULTIDRUG ABC TRANSPORTER PERMEASE YBHS-RELATED"/>
    <property type="match status" value="1"/>
</dbReference>
<feature type="transmembrane region" description="Helical" evidence="6">
    <location>
        <begin position="294"/>
        <end position="315"/>
    </location>
</feature>
<gene>
    <name evidence="8" type="ORF">CF651_07925</name>
</gene>
<dbReference type="PANTHER" id="PTHR30294">
    <property type="entry name" value="MEMBRANE COMPONENT OF ABC TRANSPORTER YHHJ-RELATED"/>
    <property type="match status" value="1"/>
</dbReference>
<dbReference type="InterPro" id="IPR051449">
    <property type="entry name" value="ABC-2_transporter_component"/>
</dbReference>
<dbReference type="RefSeq" id="WP_094014319.1">
    <property type="nucleotide sequence ID" value="NZ_NMQW01000012.1"/>
</dbReference>
<evidence type="ECO:0000313" key="8">
    <source>
        <dbReference type="EMBL" id="OXM86770.1"/>
    </source>
</evidence>